<feature type="non-terminal residue" evidence="1">
    <location>
        <position position="1"/>
    </location>
</feature>
<organism evidence="1">
    <name type="scientific">marine metagenome</name>
    <dbReference type="NCBI Taxonomy" id="408172"/>
    <lineage>
        <taxon>unclassified sequences</taxon>
        <taxon>metagenomes</taxon>
        <taxon>ecological metagenomes</taxon>
    </lineage>
</organism>
<sequence length="27" mass="3170">IPTRRHLLRSAAVEKGRLRNIRPVNVF</sequence>
<dbReference type="AlphaFoldDB" id="A0A382CR07"/>
<proteinExistence type="predicted"/>
<evidence type="ECO:0000313" key="1">
    <source>
        <dbReference type="EMBL" id="SVB27743.1"/>
    </source>
</evidence>
<accession>A0A382CR07</accession>
<dbReference type="EMBL" id="UINC01035402">
    <property type="protein sequence ID" value="SVB27743.1"/>
    <property type="molecule type" value="Genomic_DNA"/>
</dbReference>
<name>A0A382CR07_9ZZZZ</name>
<gene>
    <name evidence="1" type="ORF">METZ01_LOCUS180597</name>
</gene>
<reference evidence="1" key="1">
    <citation type="submission" date="2018-05" db="EMBL/GenBank/DDBJ databases">
        <authorList>
            <person name="Lanie J.A."/>
            <person name="Ng W.-L."/>
            <person name="Kazmierczak K.M."/>
            <person name="Andrzejewski T.M."/>
            <person name="Davidsen T.M."/>
            <person name="Wayne K.J."/>
            <person name="Tettelin H."/>
            <person name="Glass J.I."/>
            <person name="Rusch D."/>
            <person name="Podicherti R."/>
            <person name="Tsui H.-C.T."/>
            <person name="Winkler M.E."/>
        </authorList>
    </citation>
    <scope>NUCLEOTIDE SEQUENCE</scope>
</reference>
<protein>
    <submittedName>
        <fullName evidence="1">Uncharacterized protein</fullName>
    </submittedName>
</protein>